<dbReference type="SUPFAM" id="SSF51126">
    <property type="entry name" value="Pectin lyase-like"/>
    <property type="match status" value="1"/>
</dbReference>
<dbReference type="AlphaFoldDB" id="A0A834Z7X4"/>
<dbReference type="GO" id="GO:0004650">
    <property type="term" value="F:polygalacturonase activity"/>
    <property type="evidence" value="ECO:0007669"/>
    <property type="project" value="InterPro"/>
</dbReference>
<dbReference type="Proteomes" id="UP000655225">
    <property type="component" value="Unassembled WGS sequence"/>
</dbReference>
<dbReference type="Gene3D" id="2.160.20.10">
    <property type="entry name" value="Single-stranded right-handed beta-helix, Pectin lyase-like"/>
    <property type="match status" value="1"/>
</dbReference>
<evidence type="ECO:0008006" key="11">
    <source>
        <dbReference type="Google" id="ProtNLM"/>
    </source>
</evidence>
<protein>
    <recommendedName>
        <fullName evidence="11">Polygalacturonase</fullName>
    </recommendedName>
</protein>
<reference evidence="9 10" key="1">
    <citation type="submission" date="2020-04" db="EMBL/GenBank/DDBJ databases">
        <title>Plant Genome Project.</title>
        <authorList>
            <person name="Zhang R.-G."/>
        </authorList>
    </citation>
    <scope>NUCLEOTIDE SEQUENCE [LARGE SCALE GENOMIC DNA]</scope>
    <source>
        <strain evidence="9">YNK0</strain>
        <tissue evidence="9">Leaf</tissue>
    </source>
</reference>
<evidence type="ECO:0000256" key="4">
    <source>
        <dbReference type="ARBA" id="ARBA00022525"/>
    </source>
</evidence>
<keyword evidence="6 8" id="KW-0326">Glycosidase</keyword>
<gene>
    <name evidence="9" type="ORF">HHK36_013945</name>
</gene>
<dbReference type="InterPro" id="IPR000743">
    <property type="entry name" value="Glyco_hydro_28"/>
</dbReference>
<evidence type="ECO:0000313" key="10">
    <source>
        <dbReference type="Proteomes" id="UP000655225"/>
    </source>
</evidence>
<evidence type="ECO:0000256" key="5">
    <source>
        <dbReference type="ARBA" id="ARBA00022801"/>
    </source>
</evidence>
<dbReference type="EMBL" id="JABCRI010000009">
    <property type="protein sequence ID" value="KAF8400646.1"/>
    <property type="molecule type" value="Genomic_DNA"/>
</dbReference>
<sequence>MGFRPGPYSLVFLGYTQKKYIIYGDVSQSFSVTLVGALWHNTLIIFSSISQMLNIFRCSDVFLGNLNFMDSPQFHIKIEMSERVHVDNLHIKSPETSPNTDGIHIEESHHVYVHSSVIGTGDDCISIGDRSWDVNISTIVCGPGHGISIGSLGKGGADVSVERIMVKHVRFVGTTNGARIKTWQGATGHASHITFEHLDFIDVENPIIIDQYYCDQDKACQNVTAGVKISDVIYKAARGTSSTATAIDLQCDETVGCTNIIVDDVKITAAGQGENTAAYCSNAHGKSYGIVQPQVPCLST</sequence>
<comment type="caution">
    <text evidence="9">The sequence shown here is derived from an EMBL/GenBank/DDBJ whole genome shotgun (WGS) entry which is preliminary data.</text>
</comment>
<dbReference type="PANTHER" id="PTHR31375">
    <property type="match status" value="1"/>
</dbReference>
<dbReference type="Pfam" id="PF00295">
    <property type="entry name" value="Glyco_hydro_28"/>
    <property type="match status" value="1"/>
</dbReference>
<keyword evidence="10" id="KW-1185">Reference proteome</keyword>
<evidence type="ECO:0000256" key="2">
    <source>
        <dbReference type="ARBA" id="ARBA00008834"/>
    </source>
</evidence>
<name>A0A834Z7X4_TETSI</name>
<dbReference type="InterPro" id="IPR006626">
    <property type="entry name" value="PbH1"/>
</dbReference>
<evidence type="ECO:0000256" key="1">
    <source>
        <dbReference type="ARBA" id="ARBA00004191"/>
    </source>
</evidence>
<evidence type="ECO:0000256" key="7">
    <source>
        <dbReference type="ARBA" id="ARBA00023316"/>
    </source>
</evidence>
<dbReference type="GO" id="GO:0005975">
    <property type="term" value="P:carbohydrate metabolic process"/>
    <property type="evidence" value="ECO:0007669"/>
    <property type="project" value="InterPro"/>
</dbReference>
<evidence type="ECO:0000256" key="6">
    <source>
        <dbReference type="ARBA" id="ARBA00023295"/>
    </source>
</evidence>
<evidence type="ECO:0000313" key="9">
    <source>
        <dbReference type="EMBL" id="KAF8400646.1"/>
    </source>
</evidence>
<accession>A0A834Z7X4</accession>
<keyword evidence="4" id="KW-0964">Secreted</keyword>
<dbReference type="SMART" id="SM00710">
    <property type="entry name" value="PbH1"/>
    <property type="match status" value="5"/>
</dbReference>
<dbReference type="OMA" id="WEKCENC"/>
<comment type="subcellular location">
    <subcellularLocation>
        <location evidence="1">Secreted</location>
        <location evidence="1">Cell wall</location>
    </subcellularLocation>
</comment>
<dbReference type="InterPro" id="IPR011050">
    <property type="entry name" value="Pectin_lyase_fold/virulence"/>
</dbReference>
<evidence type="ECO:0000256" key="8">
    <source>
        <dbReference type="RuleBase" id="RU361169"/>
    </source>
</evidence>
<proteinExistence type="inferred from homology"/>
<comment type="similarity">
    <text evidence="2 8">Belongs to the glycosyl hydrolase 28 family.</text>
</comment>
<keyword evidence="3" id="KW-0134">Cell wall</keyword>
<keyword evidence="7" id="KW-0961">Cell wall biogenesis/degradation</keyword>
<dbReference type="OrthoDB" id="187139at2759"/>
<evidence type="ECO:0000256" key="3">
    <source>
        <dbReference type="ARBA" id="ARBA00022512"/>
    </source>
</evidence>
<dbReference type="InterPro" id="IPR012334">
    <property type="entry name" value="Pectin_lyas_fold"/>
</dbReference>
<keyword evidence="5 8" id="KW-0378">Hydrolase</keyword>
<dbReference type="GO" id="GO:0071555">
    <property type="term" value="P:cell wall organization"/>
    <property type="evidence" value="ECO:0007669"/>
    <property type="project" value="UniProtKB-KW"/>
</dbReference>
<organism evidence="9 10">
    <name type="scientific">Tetracentron sinense</name>
    <name type="common">Spur-leaf</name>
    <dbReference type="NCBI Taxonomy" id="13715"/>
    <lineage>
        <taxon>Eukaryota</taxon>
        <taxon>Viridiplantae</taxon>
        <taxon>Streptophyta</taxon>
        <taxon>Embryophyta</taxon>
        <taxon>Tracheophyta</taxon>
        <taxon>Spermatophyta</taxon>
        <taxon>Magnoliopsida</taxon>
        <taxon>Trochodendrales</taxon>
        <taxon>Trochodendraceae</taxon>
        <taxon>Tetracentron</taxon>
    </lineage>
</organism>